<feature type="domain" description="TPR repeat" evidence="3">
    <location>
        <begin position="245"/>
        <end position="480"/>
    </location>
</feature>
<feature type="region of interest" description="Disordered" evidence="2">
    <location>
        <begin position="104"/>
        <end position="123"/>
    </location>
</feature>
<evidence type="ECO:0000256" key="1">
    <source>
        <dbReference type="SAM" id="Coils"/>
    </source>
</evidence>
<dbReference type="Proteomes" id="UP000269198">
    <property type="component" value="Unassembled WGS sequence"/>
</dbReference>
<dbReference type="OrthoDB" id="3307062at2"/>
<evidence type="ECO:0000259" key="3">
    <source>
        <dbReference type="Pfam" id="PF23275"/>
    </source>
</evidence>
<evidence type="ECO:0000256" key="2">
    <source>
        <dbReference type="SAM" id="MobiDB-lite"/>
    </source>
</evidence>
<feature type="coiled-coil region" evidence="1">
    <location>
        <begin position="138"/>
        <end position="169"/>
    </location>
</feature>
<keyword evidence="1" id="KW-0175">Coiled coil</keyword>
<sequence>MGFDRDEWDNKSIKTSELESDASRFYSIIGEMTGHSGDVERTLTGGASHFTDMVQESIRSEAKYDADLWAKATMWCVVGAGIIREWTGYVKEFRKKLDDLQAEWDEYPPPPSEDSSGTSNDLKCEVEPGVSPEMQNYLSAKQDKLNELNRKAEEALEKLEDQTSKINGDLEKGPDDFVVKKLVESGAIGWAAYSVLGVGQPVPVDFDGERGRQHAAKVADALEEGDDIPPHILAALAYLNMAGFDKRANGGELSGEELKYLEEFYGGFDGDSEKLPGGTLDLPDRLTRNDNLTNEERQEVLSVLGGGLLTLSNEENGGSLDRLPPDVQRVVEGPDVYPTEDRYYRYYDWGAELRQLSALISPTGDQIEGGTAFSAGLTTTIGNELHENSLDPRRPVHEGITSIDPKETYGDGNIKWLPDADGVVQSLLGVSLRNEDANHQILAGEHESLRCGSDPSKTIAGIFGHDWPDQGETAGKLIDWIPDAANSEDPEVREKAAYATLGLVEHSTNPDAFGDLTQDNSVGKTNPNVSMAMGEVFNRYIYDFGRDGGNEFDFLIGDNEARVKDGEEYLQIPIDARLKFMQLAASDDEAAQTMYKDIKMHQIESVDDYFNGHANPEETASNVGRVHGLFDTALYHEGLDSYGTKKEAKENSIGIHKTGTDMFIDLSAGNIPIVGGSASTALKEYAGSLWDGKAPEHDYLEGHLDNYETLGEANVNNTRLDIQLQLIHSIEATEGKIEESEGIRANFLNDNGELARISQDIPTGVREDRVGDANDLLESAGHPELADNYFTEWERTRDEIINDKLATVNKEYLERYNPTHEK</sequence>
<name>A0A3N0ECI0_9ACTN</name>
<accession>A0A3N0ECI0</accession>
<protein>
    <recommendedName>
        <fullName evidence="3">TPR repeat domain-containing protein</fullName>
    </recommendedName>
</protein>
<dbReference type="InterPro" id="IPR057037">
    <property type="entry name" value="TPR_rep_actino"/>
</dbReference>
<dbReference type="RefSeq" id="WP_123200800.1">
    <property type="nucleotide sequence ID" value="NZ_RJMB01000006.1"/>
</dbReference>
<comment type="caution">
    <text evidence="4">The sequence shown here is derived from an EMBL/GenBank/DDBJ whole genome shotgun (WGS) entry which is preliminary data.</text>
</comment>
<dbReference type="EMBL" id="RJMB01000006">
    <property type="protein sequence ID" value="RNL85543.1"/>
    <property type="molecule type" value="Genomic_DNA"/>
</dbReference>
<proteinExistence type="predicted"/>
<reference evidence="4 5" key="1">
    <citation type="submission" date="2018-11" db="EMBL/GenBank/DDBJ databases">
        <title>The genome draft of YIM 96095.</title>
        <authorList>
            <person name="Tang S.-K."/>
            <person name="Chunyu W.-X."/>
            <person name="Feng Y.-Z."/>
        </authorList>
    </citation>
    <scope>NUCLEOTIDE SEQUENCE [LARGE SCALE GENOMIC DNA]</scope>
    <source>
        <strain evidence="4 5">YIM 96095</strain>
    </source>
</reference>
<evidence type="ECO:0000313" key="5">
    <source>
        <dbReference type="Proteomes" id="UP000269198"/>
    </source>
</evidence>
<gene>
    <name evidence="4" type="ORF">EFW17_08695</name>
</gene>
<evidence type="ECO:0000313" key="4">
    <source>
        <dbReference type="EMBL" id="RNL85543.1"/>
    </source>
</evidence>
<dbReference type="Pfam" id="PF23275">
    <property type="entry name" value="TPR_23"/>
    <property type="match status" value="1"/>
</dbReference>
<keyword evidence="5" id="KW-1185">Reference proteome</keyword>
<organism evidence="4 5">
    <name type="scientific">Halostreptopolyspora alba</name>
    <dbReference type="NCBI Taxonomy" id="2487137"/>
    <lineage>
        <taxon>Bacteria</taxon>
        <taxon>Bacillati</taxon>
        <taxon>Actinomycetota</taxon>
        <taxon>Actinomycetes</taxon>
        <taxon>Streptosporangiales</taxon>
        <taxon>Nocardiopsidaceae</taxon>
        <taxon>Halostreptopolyspora</taxon>
    </lineage>
</organism>
<dbReference type="AlphaFoldDB" id="A0A3N0ECI0"/>